<dbReference type="InterPro" id="IPR020095">
    <property type="entry name" value="PsdUridine_synth_TruA_C"/>
</dbReference>
<evidence type="ECO:0000256" key="2">
    <source>
        <dbReference type="ARBA" id="ARBA00022694"/>
    </source>
</evidence>
<dbReference type="Proteomes" id="UP000245207">
    <property type="component" value="Unassembled WGS sequence"/>
</dbReference>
<comment type="catalytic activity">
    <reaction evidence="4">
        <text>uridine(38/39/40) in tRNA = pseudouridine(38/39/40) in tRNA</text>
        <dbReference type="Rhea" id="RHEA:22376"/>
        <dbReference type="Rhea" id="RHEA-COMP:10085"/>
        <dbReference type="Rhea" id="RHEA-COMP:10087"/>
        <dbReference type="ChEBI" id="CHEBI:65314"/>
        <dbReference type="ChEBI" id="CHEBI:65315"/>
        <dbReference type="EC" id="5.4.99.12"/>
    </reaction>
</comment>
<accession>A0A2U1M5L1</accession>
<evidence type="ECO:0000313" key="7">
    <source>
        <dbReference type="EMBL" id="PWA56545.1"/>
    </source>
</evidence>
<dbReference type="OrthoDB" id="271910at2759"/>
<evidence type="ECO:0000256" key="1">
    <source>
        <dbReference type="ARBA" id="ARBA00009375"/>
    </source>
</evidence>
<dbReference type="InterPro" id="IPR001406">
    <property type="entry name" value="PsdUridine_synth_TruA"/>
</dbReference>
<dbReference type="STRING" id="35608.A0A2U1M5L1"/>
<comment type="similarity">
    <text evidence="1 4">Belongs to the tRNA pseudouridine synthase TruA family.</text>
</comment>
<dbReference type="PANTHER" id="PTHR11142">
    <property type="entry name" value="PSEUDOURIDYLATE SYNTHASE"/>
    <property type="match status" value="1"/>
</dbReference>
<gene>
    <name evidence="7" type="ORF">CTI12_AA415470</name>
</gene>
<dbReference type="FunFam" id="3.30.70.660:FF:000019">
    <property type="entry name" value="tRNA pseudouridine synthase"/>
    <property type="match status" value="1"/>
</dbReference>
<dbReference type="Gene3D" id="3.30.70.660">
    <property type="entry name" value="Pseudouridine synthase I, catalytic domain, C-terminal subdomain"/>
    <property type="match status" value="1"/>
</dbReference>
<proteinExistence type="inferred from homology"/>
<dbReference type="AlphaFoldDB" id="A0A2U1M5L1"/>
<dbReference type="EC" id="5.4.99.12" evidence="4"/>
<dbReference type="GO" id="GO:0160147">
    <property type="term" value="F:tRNA pseudouridine(38-40) synthase activity"/>
    <property type="evidence" value="ECO:0007669"/>
    <property type="project" value="UniProtKB-EC"/>
</dbReference>
<dbReference type="Pfam" id="PF01416">
    <property type="entry name" value="PseudoU_synth_1"/>
    <property type="match status" value="2"/>
</dbReference>
<dbReference type="SUPFAM" id="SSF55120">
    <property type="entry name" value="Pseudouridine synthase"/>
    <property type="match status" value="1"/>
</dbReference>
<feature type="domain" description="Pseudouridine synthase I TruA alpha/beta" evidence="6">
    <location>
        <begin position="140"/>
        <end position="247"/>
    </location>
</feature>
<keyword evidence="2 4" id="KW-0819">tRNA processing</keyword>
<sequence>MISSYKRPTTIVAELQSRITTTTTSKLLSLMENNNLKIPSETTKKDYAHYNHTDSCNSSRWTSRESYVFMYTRPWEKVVNFYSNLVNGQTTLVQLFGAKTQHAPDDIGIEPSDEPEYVVTAAQKRAGRWARMNFKIVLSYHGGSFDGWQKQPGLNTVQEVIEKSLGKFVDERKAGLLKDKGRPLEGNVVVAGRTDKGVTGFQQVCSFYTWREDISPQDIEDAINNTVPGKLRVVYVSKVPRTFHPNFSAKWRRYLYIFPLNDGGDTICYTGDQKDNHDDGNAEESLESTVKDDVDDQQSIKKPTTFSVSKVNQLLQQLEGKLLSYKMFARDTKPSRNTGPPTECFLFHARATQVTLNINTVKGENSEAMCVELVGNRFLRKMVRVLVATSIREAAAGAEDDALLKLMDATCRRATAPPAPPDGLCLVDVGYNEFDSQTCLIK</sequence>
<comment type="caution">
    <text evidence="7">The sequence shown here is derived from an EMBL/GenBank/DDBJ whole genome shotgun (WGS) entry which is preliminary data.</text>
</comment>
<evidence type="ECO:0000256" key="5">
    <source>
        <dbReference type="SAM" id="MobiDB-lite"/>
    </source>
</evidence>
<feature type="domain" description="Pseudouridine synthase I TruA alpha/beta" evidence="6">
    <location>
        <begin position="356"/>
        <end position="432"/>
    </location>
</feature>
<dbReference type="EMBL" id="PKPP01006425">
    <property type="protein sequence ID" value="PWA56545.1"/>
    <property type="molecule type" value="Genomic_DNA"/>
</dbReference>
<dbReference type="Gene3D" id="3.30.70.580">
    <property type="entry name" value="Pseudouridine synthase I, catalytic domain, N-terminal subdomain"/>
    <property type="match status" value="1"/>
</dbReference>
<evidence type="ECO:0000256" key="4">
    <source>
        <dbReference type="RuleBase" id="RU003792"/>
    </source>
</evidence>
<reference evidence="7 8" key="1">
    <citation type="journal article" date="2018" name="Mol. Plant">
        <title>The genome of Artemisia annua provides insight into the evolution of Asteraceae family and artemisinin biosynthesis.</title>
        <authorList>
            <person name="Shen Q."/>
            <person name="Zhang L."/>
            <person name="Liao Z."/>
            <person name="Wang S."/>
            <person name="Yan T."/>
            <person name="Shi P."/>
            <person name="Liu M."/>
            <person name="Fu X."/>
            <person name="Pan Q."/>
            <person name="Wang Y."/>
            <person name="Lv Z."/>
            <person name="Lu X."/>
            <person name="Zhang F."/>
            <person name="Jiang W."/>
            <person name="Ma Y."/>
            <person name="Chen M."/>
            <person name="Hao X."/>
            <person name="Li L."/>
            <person name="Tang Y."/>
            <person name="Lv G."/>
            <person name="Zhou Y."/>
            <person name="Sun X."/>
            <person name="Brodelius P.E."/>
            <person name="Rose J.K.C."/>
            <person name="Tang K."/>
        </authorList>
    </citation>
    <scope>NUCLEOTIDE SEQUENCE [LARGE SCALE GENOMIC DNA]</scope>
    <source>
        <strain evidence="8">cv. Huhao1</strain>
        <tissue evidence="7">Leaf</tissue>
    </source>
</reference>
<dbReference type="InterPro" id="IPR020097">
    <property type="entry name" value="PsdUridine_synth_TruA_a/b_dom"/>
</dbReference>
<dbReference type="GO" id="GO:0031119">
    <property type="term" value="P:tRNA pseudouridine synthesis"/>
    <property type="evidence" value="ECO:0007669"/>
    <property type="project" value="TreeGrafter"/>
</dbReference>
<organism evidence="7 8">
    <name type="scientific">Artemisia annua</name>
    <name type="common">Sweet wormwood</name>
    <dbReference type="NCBI Taxonomy" id="35608"/>
    <lineage>
        <taxon>Eukaryota</taxon>
        <taxon>Viridiplantae</taxon>
        <taxon>Streptophyta</taxon>
        <taxon>Embryophyta</taxon>
        <taxon>Tracheophyta</taxon>
        <taxon>Spermatophyta</taxon>
        <taxon>Magnoliopsida</taxon>
        <taxon>eudicotyledons</taxon>
        <taxon>Gunneridae</taxon>
        <taxon>Pentapetalae</taxon>
        <taxon>asterids</taxon>
        <taxon>campanulids</taxon>
        <taxon>Asterales</taxon>
        <taxon>Asteraceae</taxon>
        <taxon>Asteroideae</taxon>
        <taxon>Anthemideae</taxon>
        <taxon>Artemisiinae</taxon>
        <taxon>Artemisia</taxon>
    </lineage>
</organism>
<evidence type="ECO:0000313" key="8">
    <source>
        <dbReference type="Proteomes" id="UP000245207"/>
    </source>
</evidence>
<dbReference type="GO" id="GO:0003723">
    <property type="term" value="F:RNA binding"/>
    <property type="evidence" value="ECO:0007669"/>
    <property type="project" value="InterPro"/>
</dbReference>
<dbReference type="PANTHER" id="PTHR11142:SF10">
    <property type="entry name" value="TRNA PSEUDOURIDINE SYNTHASE"/>
    <property type="match status" value="1"/>
</dbReference>
<name>A0A2U1M5L1_ARTAN</name>
<feature type="region of interest" description="Disordered" evidence="5">
    <location>
        <begin position="272"/>
        <end position="294"/>
    </location>
</feature>
<protein>
    <recommendedName>
        <fullName evidence="4">tRNA pseudouridine synthase</fullName>
        <ecNumber evidence="4">5.4.99.12</ecNumber>
    </recommendedName>
</protein>
<evidence type="ECO:0000259" key="6">
    <source>
        <dbReference type="Pfam" id="PF01416"/>
    </source>
</evidence>
<keyword evidence="8" id="KW-1185">Reference proteome</keyword>
<dbReference type="InterPro" id="IPR020094">
    <property type="entry name" value="TruA/RsuA/RluB/E/F_N"/>
</dbReference>
<keyword evidence="3 4" id="KW-0413">Isomerase</keyword>
<evidence type="ECO:0000256" key="3">
    <source>
        <dbReference type="ARBA" id="ARBA00023235"/>
    </source>
</evidence>
<dbReference type="InterPro" id="IPR020103">
    <property type="entry name" value="PsdUridine_synth_cat_dom_sf"/>
</dbReference>